<evidence type="ECO:0000256" key="2">
    <source>
        <dbReference type="SAM" id="MobiDB-lite"/>
    </source>
</evidence>
<dbReference type="AlphaFoldDB" id="A0A2H6KFY2"/>
<organism evidence="3 4">
    <name type="scientific">Babesia ovata</name>
    <dbReference type="NCBI Taxonomy" id="189622"/>
    <lineage>
        <taxon>Eukaryota</taxon>
        <taxon>Sar</taxon>
        <taxon>Alveolata</taxon>
        <taxon>Apicomplexa</taxon>
        <taxon>Aconoidasida</taxon>
        <taxon>Piroplasmida</taxon>
        <taxon>Babesiidae</taxon>
        <taxon>Babesia</taxon>
    </lineage>
</organism>
<gene>
    <name evidence="3" type="ORF">BOVATA_033940</name>
</gene>
<keyword evidence="4" id="KW-1185">Reference proteome</keyword>
<dbReference type="OrthoDB" id="367190at2759"/>
<name>A0A2H6KFY2_9APIC</name>
<keyword evidence="1" id="KW-0175">Coiled coil</keyword>
<feature type="compositionally biased region" description="Polar residues" evidence="2">
    <location>
        <begin position="657"/>
        <end position="669"/>
    </location>
</feature>
<evidence type="ECO:0000313" key="3">
    <source>
        <dbReference type="EMBL" id="GBE61901.1"/>
    </source>
</evidence>
<feature type="compositionally biased region" description="Pro residues" evidence="2">
    <location>
        <begin position="834"/>
        <end position="847"/>
    </location>
</feature>
<feature type="compositionally biased region" description="Basic and acidic residues" evidence="2">
    <location>
        <begin position="445"/>
        <end position="455"/>
    </location>
</feature>
<feature type="coiled-coil region" evidence="1">
    <location>
        <begin position="758"/>
        <end position="785"/>
    </location>
</feature>
<dbReference type="VEuPathDB" id="PiroplasmaDB:BOVATA_033940"/>
<protein>
    <submittedName>
        <fullName evidence="3">Ribosome binding protein, putative</fullName>
    </submittedName>
</protein>
<dbReference type="GeneID" id="39875671"/>
<evidence type="ECO:0000256" key="1">
    <source>
        <dbReference type="SAM" id="Coils"/>
    </source>
</evidence>
<feature type="compositionally biased region" description="Gly residues" evidence="2">
    <location>
        <begin position="560"/>
        <end position="582"/>
    </location>
</feature>
<dbReference type="Proteomes" id="UP000236319">
    <property type="component" value="Unassembled WGS sequence"/>
</dbReference>
<accession>A0A2H6KFY2</accession>
<evidence type="ECO:0000313" key="4">
    <source>
        <dbReference type="Proteomes" id="UP000236319"/>
    </source>
</evidence>
<feature type="compositionally biased region" description="Polar residues" evidence="2">
    <location>
        <begin position="585"/>
        <end position="595"/>
    </location>
</feature>
<feature type="compositionally biased region" description="Polar residues" evidence="2">
    <location>
        <begin position="534"/>
        <end position="544"/>
    </location>
</feature>
<sequence length="1238" mass="137005">MTKHNIQLDTLKQCLMFLQWLHSGGGKKMQTQVALDLYGRIKQYFKEDQNNFSLVNVEKGLSAFLTTVSAFYTRLCKDPAPGKNVNKQPKEIVDALLECLPKFLAAIYFLEYCVNPAFKTLGGGWWEQNWPAWNDSSGGDLAKYLYATTTDRKYSQIPGLIPGGFGKDDQVIYYTLGSGYYQGAQMSGDLQKIVDKQFYNFFRSVFVSSVIGESAKRPENAANSLVLARTFCDIVLGETDKETGGKLIEALNAGLRQQVGSRDKSICWKELHSHCTKLRKKFYRLFGEKHFDFTGLSTDTGNLNKTELAKETANWIRQNVVNVRGHLNDIDTSDRVKHLGEYFTKNLFPYGFTIFNGTRFKMNPSDLQTLKKDWREVIEEFKKSNGDLNTLREILSGTYNVSCKNQDPPPEKKAEGAQNQGKKAEAAKPTATKVNEGAQNQGGGKVRELQIKVEIRPPSGGHGATSPQGPSGDRGQQRPTDPVPTVSSSTPVRTDQQVVQVQHSAPGPQGPLPPPPPPPLPGPPALSGQPGVPGSTSDDATTIRTGPPQDPARPQTTGVSGAGAGPTGDKGAGTQGGGGAGQQGNRDVTQPTSQSTDHDSSGDANTSDAPASGGGGGRSGSGDKVVPQSVPNVSKKQCKSDEYLVKDSGGNEMCFRNPQNPAPTKSYGPNLSPDFLKKLREKEADVLKKAEEEEERRRQQYLQYYYPKTFHQIPTAVESSATMGLDGVDVSNESLYDPGLWWEQRYRNDWNYPKQLVEWTAKKEQEKFERNLEEAKQNVSKQLKDTWILQELRDDDLGHVVVPYIHTSMPLPDPEYPDPLAPKALSLSGSVIDSPPPETDDPVPPPTGDQYDWDIEVVQPHPDAVESALIGIDPYSDVKDDGLVFEKIDRQSDAKQDYVDLHIDVAKPIVQDLVDNPDEYLYSNAEDILRDELKNAESWHGEDKGFSALPKSNFNIEFTPSFLESDGDHDAGITRGTPRKPYDQHIPVFPDSGVCQNPWYVPDASSTTVTPPLSPPPDTDHLPPPDTVREMLCWLVGMAELGYIPFIEDHLKSILTEYNKDVSQPPDALEVTRDPYTLDAARVANTLTEASLYGASVLHRIKHKDNSKAVSVPDFSSEYSKLCYSTDPARLLCQLRDYVYACCHQLEFLRSQCSRKQSYGGWQDCEYGRDIKIPSPLQAFLTDASTSKFETHRFDPCDICLKSRINMGFQKDDFSKDSNDGKHLHTILSPAAAARIPC</sequence>
<reference evidence="3 4" key="1">
    <citation type="journal article" date="2017" name="BMC Genomics">
        <title>Whole-genome assembly of Babesia ovata and comparative genomics between closely related pathogens.</title>
        <authorList>
            <person name="Yamagishi J."/>
            <person name="Asada M."/>
            <person name="Hakimi H."/>
            <person name="Tanaka T.Q."/>
            <person name="Sugimoto C."/>
            <person name="Kawazu S."/>
        </authorList>
    </citation>
    <scope>NUCLEOTIDE SEQUENCE [LARGE SCALE GENOMIC DNA]</scope>
    <source>
        <strain evidence="3 4">Miyake</strain>
    </source>
</reference>
<proteinExistence type="predicted"/>
<feature type="compositionally biased region" description="Polar residues" evidence="2">
    <location>
        <begin position="485"/>
        <end position="503"/>
    </location>
</feature>
<feature type="compositionally biased region" description="Pro residues" evidence="2">
    <location>
        <begin position="811"/>
        <end position="820"/>
    </location>
</feature>
<feature type="compositionally biased region" description="Pro residues" evidence="2">
    <location>
        <begin position="508"/>
        <end position="524"/>
    </location>
</feature>
<dbReference type="EMBL" id="BDSA01000003">
    <property type="protein sequence ID" value="GBE61901.1"/>
    <property type="molecule type" value="Genomic_DNA"/>
</dbReference>
<feature type="region of interest" description="Disordered" evidence="2">
    <location>
        <begin position="811"/>
        <end position="848"/>
    </location>
</feature>
<dbReference type="RefSeq" id="XP_028868144.1">
    <property type="nucleotide sequence ID" value="XM_029012311.1"/>
</dbReference>
<feature type="region of interest" description="Disordered" evidence="2">
    <location>
        <begin position="400"/>
        <end position="673"/>
    </location>
</feature>
<comment type="caution">
    <text evidence="3">The sequence shown here is derived from an EMBL/GenBank/DDBJ whole genome shotgun (WGS) entry which is preliminary data.</text>
</comment>